<dbReference type="EMBL" id="UINC01063756">
    <property type="protein sequence ID" value="SVB91720.1"/>
    <property type="molecule type" value="Genomic_DNA"/>
</dbReference>
<gene>
    <name evidence="1" type="ORF">METZ01_LOCUS244574</name>
</gene>
<accession>A0A382HWM5</accession>
<dbReference type="AlphaFoldDB" id="A0A382HWM5"/>
<evidence type="ECO:0008006" key="2">
    <source>
        <dbReference type="Google" id="ProtNLM"/>
    </source>
</evidence>
<protein>
    <recommendedName>
        <fullName evidence="2">DUF4384 domain-containing protein</fullName>
    </recommendedName>
</protein>
<organism evidence="1">
    <name type="scientific">marine metagenome</name>
    <dbReference type="NCBI Taxonomy" id="408172"/>
    <lineage>
        <taxon>unclassified sequences</taxon>
        <taxon>metagenomes</taxon>
        <taxon>ecological metagenomes</taxon>
    </lineage>
</organism>
<reference evidence="1" key="1">
    <citation type="submission" date="2018-05" db="EMBL/GenBank/DDBJ databases">
        <authorList>
            <person name="Lanie J.A."/>
            <person name="Ng W.-L."/>
            <person name="Kazmierczak K.M."/>
            <person name="Andrzejewski T.M."/>
            <person name="Davidsen T.M."/>
            <person name="Wayne K.J."/>
            <person name="Tettelin H."/>
            <person name="Glass J.I."/>
            <person name="Rusch D."/>
            <person name="Podicherti R."/>
            <person name="Tsui H.-C.T."/>
            <person name="Winkler M.E."/>
        </authorList>
    </citation>
    <scope>NUCLEOTIDE SEQUENCE</scope>
</reference>
<evidence type="ECO:0000313" key="1">
    <source>
        <dbReference type="EMBL" id="SVB91720.1"/>
    </source>
</evidence>
<feature type="non-terminal residue" evidence="1">
    <location>
        <position position="246"/>
    </location>
</feature>
<name>A0A382HWM5_9ZZZZ</name>
<proteinExistence type="predicted"/>
<sequence>MRALLFTFLFYGFYIIEVNAEDYKGFGEYSFGPNVTETKACELALENAKKNVLSKVYGENIFSEDLMRCSETDGDGQCELNKSTISIINGSIKEMKSKERTLKRLEGYSICRLDIVAKIVKPEQKKDPNFDFSIKINKKYFLDKEKFMIEIEPSIKMFVNIFQWDPYGSEGIHLTKIFPNEYESNNEIKNKKIIPGKKHNYSFKVEYPYKTQDKKYVDEYLVIVSTKNNINFVTEFDFKSFQERIS</sequence>